<name>A0A518BVX0_9BACT</name>
<reference evidence="1 2" key="1">
    <citation type="submission" date="2019-02" db="EMBL/GenBank/DDBJ databases">
        <title>Deep-cultivation of Planctomycetes and their phenomic and genomic characterization uncovers novel biology.</title>
        <authorList>
            <person name="Wiegand S."/>
            <person name="Jogler M."/>
            <person name="Boedeker C."/>
            <person name="Pinto D."/>
            <person name="Vollmers J."/>
            <person name="Rivas-Marin E."/>
            <person name="Kohn T."/>
            <person name="Peeters S.H."/>
            <person name="Heuer A."/>
            <person name="Rast P."/>
            <person name="Oberbeckmann S."/>
            <person name="Bunk B."/>
            <person name="Jeske O."/>
            <person name="Meyerdierks A."/>
            <person name="Storesund J.E."/>
            <person name="Kallscheuer N."/>
            <person name="Luecker S."/>
            <person name="Lage O.M."/>
            <person name="Pohl T."/>
            <person name="Merkel B.J."/>
            <person name="Hornburger P."/>
            <person name="Mueller R.-W."/>
            <person name="Bruemmer F."/>
            <person name="Labrenz M."/>
            <person name="Spormann A.M."/>
            <person name="Op den Camp H."/>
            <person name="Overmann J."/>
            <person name="Amann R."/>
            <person name="Jetten M.S.M."/>
            <person name="Mascher T."/>
            <person name="Medema M.H."/>
            <person name="Devos D.P."/>
            <person name="Kaster A.-K."/>
            <person name="Ovreas L."/>
            <person name="Rohde M."/>
            <person name="Galperin M.Y."/>
            <person name="Jogler C."/>
        </authorList>
    </citation>
    <scope>NUCLEOTIDE SEQUENCE [LARGE SCALE GENOMIC DNA]</scope>
    <source>
        <strain evidence="1 2">Pan265</strain>
    </source>
</reference>
<keyword evidence="2" id="KW-1185">Reference proteome</keyword>
<dbReference type="RefSeq" id="WP_145445262.1">
    <property type="nucleotide sequence ID" value="NZ_CP036280.1"/>
</dbReference>
<protein>
    <submittedName>
        <fullName evidence="1">Uncharacterized protein</fullName>
    </submittedName>
</protein>
<proteinExistence type="predicted"/>
<evidence type="ECO:0000313" key="1">
    <source>
        <dbReference type="EMBL" id="QDU71126.1"/>
    </source>
</evidence>
<gene>
    <name evidence="1" type="ORF">Pan265_09750</name>
</gene>
<accession>A0A518BVX0</accession>
<dbReference type="Proteomes" id="UP000320386">
    <property type="component" value="Chromosome"/>
</dbReference>
<dbReference type="KEGG" id="mcad:Pan265_09750"/>
<organism evidence="1 2">
    <name type="scientific">Mucisphaera calidilacus</name>
    <dbReference type="NCBI Taxonomy" id="2527982"/>
    <lineage>
        <taxon>Bacteria</taxon>
        <taxon>Pseudomonadati</taxon>
        <taxon>Planctomycetota</taxon>
        <taxon>Phycisphaerae</taxon>
        <taxon>Phycisphaerales</taxon>
        <taxon>Phycisphaeraceae</taxon>
        <taxon>Mucisphaera</taxon>
    </lineage>
</organism>
<sequence>MRLTTEPAILGSVEFTVRASRFAAHLDADLCWHCSDPEIENLLAETCRGEDEASTRPWTVRYMLYTAAQRLGGQVSINNS</sequence>
<dbReference type="EMBL" id="CP036280">
    <property type="protein sequence ID" value="QDU71126.1"/>
    <property type="molecule type" value="Genomic_DNA"/>
</dbReference>
<evidence type="ECO:0000313" key="2">
    <source>
        <dbReference type="Proteomes" id="UP000320386"/>
    </source>
</evidence>
<dbReference type="AlphaFoldDB" id="A0A518BVX0"/>